<dbReference type="Proteomes" id="UP000249082">
    <property type="component" value="Unassembled WGS sequence"/>
</dbReference>
<evidence type="ECO:0000313" key="5">
    <source>
        <dbReference type="Proteomes" id="UP000249082"/>
    </source>
</evidence>
<proteinExistence type="inferred from homology"/>
<comment type="similarity">
    <text evidence="1">Belongs to the AB hydrolase superfamily. AB hydrolase 2 family.</text>
</comment>
<dbReference type="GO" id="GO:0016787">
    <property type="term" value="F:hydrolase activity"/>
    <property type="evidence" value="ECO:0007669"/>
    <property type="project" value="UniProtKB-KW"/>
</dbReference>
<dbReference type="Pfam" id="PF02230">
    <property type="entry name" value="Abhydrolase_2"/>
    <property type="match status" value="1"/>
</dbReference>
<dbReference type="Gene3D" id="3.40.50.1820">
    <property type="entry name" value="alpha/beta hydrolase"/>
    <property type="match status" value="1"/>
</dbReference>
<dbReference type="InterPro" id="IPR050565">
    <property type="entry name" value="LYPA1-2/EST-like"/>
</dbReference>
<gene>
    <name evidence="4" type="ORF">DI555_16895</name>
</gene>
<dbReference type="InterPro" id="IPR003140">
    <property type="entry name" value="PLipase/COase/thioEstase"/>
</dbReference>
<dbReference type="InterPro" id="IPR029058">
    <property type="entry name" value="AB_hydrolase_fold"/>
</dbReference>
<dbReference type="EMBL" id="QFPX01000016">
    <property type="protein sequence ID" value="PZQ53319.1"/>
    <property type="molecule type" value="Genomic_DNA"/>
</dbReference>
<name>A0A2W5NM77_9SPHN</name>
<protein>
    <submittedName>
        <fullName evidence="4">Esterase</fullName>
    </submittedName>
</protein>
<evidence type="ECO:0000256" key="2">
    <source>
        <dbReference type="ARBA" id="ARBA00022801"/>
    </source>
</evidence>
<dbReference type="PANTHER" id="PTHR10655">
    <property type="entry name" value="LYSOPHOSPHOLIPASE-RELATED"/>
    <property type="match status" value="1"/>
</dbReference>
<reference evidence="4 5" key="1">
    <citation type="submission" date="2017-08" db="EMBL/GenBank/DDBJ databases">
        <title>Infants hospitalized years apart are colonized by the same room-sourced microbial strains.</title>
        <authorList>
            <person name="Brooks B."/>
            <person name="Olm M.R."/>
            <person name="Firek B.A."/>
            <person name="Baker R."/>
            <person name="Thomas B.C."/>
            <person name="Morowitz M.J."/>
            <person name="Banfield J.F."/>
        </authorList>
    </citation>
    <scope>NUCLEOTIDE SEQUENCE [LARGE SCALE GENOMIC DNA]</scope>
    <source>
        <strain evidence="4">S2_005_002_R2_33</strain>
    </source>
</reference>
<feature type="domain" description="Phospholipase/carboxylesterase/thioesterase" evidence="3">
    <location>
        <begin position="16"/>
        <end position="212"/>
    </location>
</feature>
<sequence>MLLDGPRLAPLSGAAPDALVILVHGYGSNGEDLISLAAMMQPALPGAAFVAPDAPSQIPQMAAAHQWWPIETFSMAERAAGADAATPVLDAFITHELEQAGLGNDRLVLIGFSQGTMMALHAGLRRPQAAAGIVGISGMLVAPERLATDIRSRPPVLLIHGTEDEVVPFRSMELAETALAAAGVPVETHVSPGTGHGVAPDGLAAAAAFTKRVLS</sequence>
<accession>A0A2W5NM77</accession>
<organism evidence="4 5">
    <name type="scientific">Novosphingobium pentaromativorans</name>
    <dbReference type="NCBI Taxonomy" id="205844"/>
    <lineage>
        <taxon>Bacteria</taxon>
        <taxon>Pseudomonadati</taxon>
        <taxon>Pseudomonadota</taxon>
        <taxon>Alphaproteobacteria</taxon>
        <taxon>Sphingomonadales</taxon>
        <taxon>Sphingomonadaceae</taxon>
        <taxon>Novosphingobium</taxon>
    </lineage>
</organism>
<dbReference type="SUPFAM" id="SSF53474">
    <property type="entry name" value="alpha/beta-Hydrolases"/>
    <property type="match status" value="1"/>
</dbReference>
<dbReference type="AlphaFoldDB" id="A0A2W5NM77"/>
<evidence type="ECO:0000259" key="3">
    <source>
        <dbReference type="Pfam" id="PF02230"/>
    </source>
</evidence>
<comment type="caution">
    <text evidence="4">The sequence shown here is derived from an EMBL/GenBank/DDBJ whole genome shotgun (WGS) entry which is preliminary data.</text>
</comment>
<evidence type="ECO:0000313" key="4">
    <source>
        <dbReference type="EMBL" id="PZQ53319.1"/>
    </source>
</evidence>
<dbReference type="PANTHER" id="PTHR10655:SF17">
    <property type="entry name" value="LYSOPHOSPHOLIPASE-LIKE PROTEIN 1"/>
    <property type="match status" value="1"/>
</dbReference>
<keyword evidence="2" id="KW-0378">Hydrolase</keyword>
<evidence type="ECO:0000256" key="1">
    <source>
        <dbReference type="ARBA" id="ARBA00006499"/>
    </source>
</evidence>